<keyword evidence="1" id="KW-0472">Membrane</keyword>
<dbReference type="PANTHER" id="PTHR40078">
    <property type="entry name" value="INTEGRAL MEMBRANE PROTEIN-RELATED"/>
    <property type="match status" value="1"/>
</dbReference>
<dbReference type="AlphaFoldDB" id="A0A4R3NDS8"/>
<keyword evidence="1" id="KW-0812">Transmembrane</keyword>
<dbReference type="Pfam" id="PF19700">
    <property type="entry name" value="DUF6198"/>
    <property type="match status" value="1"/>
</dbReference>
<dbReference type="EMBL" id="SMAN01000001">
    <property type="protein sequence ID" value="TCT27086.1"/>
    <property type="molecule type" value="Genomic_DNA"/>
</dbReference>
<reference evidence="2 3" key="1">
    <citation type="submission" date="2019-03" db="EMBL/GenBank/DDBJ databases">
        <title>Genomic Encyclopedia of Type Strains, Phase IV (KMG-IV): sequencing the most valuable type-strain genomes for metagenomic binning, comparative biology and taxonomic classification.</title>
        <authorList>
            <person name="Goeker M."/>
        </authorList>
    </citation>
    <scope>NUCLEOTIDE SEQUENCE [LARGE SCALE GENOMIC DNA]</scope>
    <source>
        <strain evidence="2 3">DSM 25894</strain>
    </source>
</reference>
<name>A0A4R3NDS8_9BACI</name>
<feature type="transmembrane region" description="Helical" evidence="1">
    <location>
        <begin position="96"/>
        <end position="114"/>
    </location>
</feature>
<keyword evidence="1" id="KW-1133">Transmembrane helix</keyword>
<evidence type="ECO:0000256" key="1">
    <source>
        <dbReference type="SAM" id="Phobius"/>
    </source>
</evidence>
<accession>A0A4R3NDS8</accession>
<evidence type="ECO:0000313" key="2">
    <source>
        <dbReference type="EMBL" id="TCT27086.1"/>
    </source>
</evidence>
<feature type="transmembrane region" description="Helical" evidence="1">
    <location>
        <begin position="164"/>
        <end position="184"/>
    </location>
</feature>
<feature type="transmembrane region" description="Helical" evidence="1">
    <location>
        <begin position="62"/>
        <end position="84"/>
    </location>
</feature>
<dbReference type="OrthoDB" id="154912at2"/>
<dbReference type="InterPro" id="IPR038750">
    <property type="entry name" value="YczE/YyaS-like"/>
</dbReference>
<proteinExistence type="predicted"/>
<gene>
    <name evidence="2" type="ORF">EDD68_101453</name>
</gene>
<dbReference type="RefSeq" id="WP_132370578.1">
    <property type="nucleotide sequence ID" value="NZ_SMAN01000001.1"/>
</dbReference>
<sequence>MNEAKSLPHSYTYDRKHPVREQLIRWSFFIGGLIILALGIALTIKGKVLGIGPWDVFHYGLYLQFGLTIGSWSIIAGLAIVLFTSLATKSWPKIGTVLNMLLVGMFIDIFLYILPDPESLWLKMVVFILGIMVLGYGIGIYVAPDLGAGPRDGLMLYITDKTGWKVQWVRIGIEITVLLLGWLLGGPVGIGTIIIAFFLGTIVGYSLPQSKRWMNSLMKRGINDENLN</sequence>
<evidence type="ECO:0008006" key="4">
    <source>
        <dbReference type="Google" id="ProtNLM"/>
    </source>
</evidence>
<keyword evidence="3" id="KW-1185">Reference proteome</keyword>
<feature type="transmembrane region" description="Helical" evidence="1">
    <location>
        <begin position="23"/>
        <end position="42"/>
    </location>
</feature>
<feature type="transmembrane region" description="Helical" evidence="1">
    <location>
        <begin position="120"/>
        <end position="143"/>
    </location>
</feature>
<dbReference type="PANTHER" id="PTHR40078:SF1">
    <property type="entry name" value="INTEGRAL MEMBRANE PROTEIN"/>
    <property type="match status" value="1"/>
</dbReference>
<dbReference type="Proteomes" id="UP000294650">
    <property type="component" value="Unassembled WGS sequence"/>
</dbReference>
<comment type="caution">
    <text evidence="2">The sequence shown here is derived from an EMBL/GenBank/DDBJ whole genome shotgun (WGS) entry which is preliminary data.</text>
</comment>
<evidence type="ECO:0000313" key="3">
    <source>
        <dbReference type="Proteomes" id="UP000294650"/>
    </source>
</evidence>
<protein>
    <recommendedName>
        <fullName evidence="4">Membrane protein YczE</fullName>
    </recommendedName>
</protein>
<feature type="transmembrane region" description="Helical" evidence="1">
    <location>
        <begin position="190"/>
        <end position="208"/>
    </location>
</feature>
<organism evidence="2 3">
    <name type="scientific">Melghiribacillus thermohalophilus</name>
    <dbReference type="NCBI Taxonomy" id="1324956"/>
    <lineage>
        <taxon>Bacteria</taxon>
        <taxon>Bacillati</taxon>
        <taxon>Bacillota</taxon>
        <taxon>Bacilli</taxon>
        <taxon>Bacillales</taxon>
        <taxon>Bacillaceae</taxon>
        <taxon>Melghiribacillus</taxon>
    </lineage>
</organism>